<evidence type="ECO:0000256" key="7">
    <source>
        <dbReference type="ARBA" id="ARBA00023242"/>
    </source>
</evidence>
<dbReference type="SUPFAM" id="SSF53335">
    <property type="entry name" value="S-adenosyl-L-methionine-dependent methyltransferases"/>
    <property type="match status" value="1"/>
</dbReference>
<dbReference type="GO" id="GO:0005634">
    <property type="term" value="C:nucleus"/>
    <property type="evidence" value="ECO:0007669"/>
    <property type="project" value="UniProtKB-SubCell"/>
</dbReference>
<keyword evidence="2 11" id="KW-0489">Methyltransferase</keyword>
<keyword evidence="4" id="KW-0949">S-adenosyl-L-methionine</keyword>
<proteinExistence type="evidence at transcript level"/>
<evidence type="ECO:0000256" key="8">
    <source>
        <dbReference type="ARBA" id="ARBA00038158"/>
    </source>
</evidence>
<evidence type="ECO:0000256" key="9">
    <source>
        <dbReference type="ARBA" id="ARBA00047870"/>
    </source>
</evidence>
<evidence type="ECO:0000256" key="5">
    <source>
        <dbReference type="ARBA" id="ARBA00023015"/>
    </source>
</evidence>
<name>A0A5J6KBR8_9PEZI</name>
<evidence type="ECO:0000256" key="4">
    <source>
        <dbReference type="ARBA" id="ARBA00022691"/>
    </source>
</evidence>
<dbReference type="Gene3D" id="3.40.50.150">
    <property type="entry name" value="Vaccinia Virus protein VP39"/>
    <property type="match status" value="1"/>
</dbReference>
<comment type="similarity">
    <text evidence="8">Belongs to the methyltransferase superfamily. LaeA methyltransferase family.</text>
</comment>
<sequence length="365" mass="41485">MAYNGSKSGGPNGGIFNHGEQRPREDGRPREEGPPPYYFENGRAYQTLCKGRYMLPCDEEEMDRMDIFHRFFQVAREKDTPFSSLHQLPLPAQPRILDLGCGTGIWAIDMADRYNSSGVVAAEVIGWDLALIQPPRIPPGLTFEKRDVEDMPWRGVNRDYFDLIHVQMLLGSIGNWPALYGQILRHLKPGSGILEQVEIDLRPRSEKGELPGNTKLSLWTRELGEAFDRAGTPLGMDPKTQALLEDLGFVDVKQETKRIPCNAWPDDEHEKDMGRWFNLALTQGLQAMSYGPLTRKLHYNKDQVDALVAEVRREICDRNLRAYCTYGLHGDPLRGGNDLKDPSVLIFPSMPFNSQLLRRLLLHRS</sequence>
<keyword evidence="6" id="KW-0804">Transcription</keyword>
<reference evidence="11" key="1">
    <citation type="submission" date="2019-02" db="EMBL/GenBank/DDBJ databases">
        <title>Chemical investigations of Monosporascus eutypoides by epigenetic mining.</title>
        <authorList>
            <person name="Guo Z."/>
        </authorList>
    </citation>
    <scope>NUCLEOTIDE SEQUENCE</scope>
    <source>
        <strain evidence="11">AR-12-1</strain>
    </source>
</reference>
<evidence type="ECO:0000256" key="6">
    <source>
        <dbReference type="ARBA" id="ARBA00023163"/>
    </source>
</evidence>
<accession>A0A5J6KBR8</accession>
<dbReference type="EMBL" id="MK590052">
    <property type="protein sequence ID" value="QEV82419.1"/>
    <property type="molecule type" value="mRNA"/>
</dbReference>
<gene>
    <name evidence="11" type="primary">laeA</name>
</gene>
<comment type="subcellular location">
    <subcellularLocation>
        <location evidence="1">Nucleus</location>
    </subcellularLocation>
</comment>
<evidence type="ECO:0000256" key="2">
    <source>
        <dbReference type="ARBA" id="ARBA00022603"/>
    </source>
</evidence>
<feature type="region of interest" description="Disordered" evidence="10">
    <location>
        <begin position="1"/>
        <end position="37"/>
    </location>
</feature>
<protein>
    <submittedName>
        <fullName evidence="11">Methyltransferase LaeA</fullName>
    </submittedName>
</protein>
<dbReference type="PANTHER" id="PTHR43591:SF30">
    <property type="entry name" value="PROTEIN-METHIONINE METHYLTRANSFERASE LAEA"/>
    <property type="match status" value="1"/>
</dbReference>
<evidence type="ECO:0000256" key="3">
    <source>
        <dbReference type="ARBA" id="ARBA00022679"/>
    </source>
</evidence>
<feature type="compositionally biased region" description="Basic and acidic residues" evidence="10">
    <location>
        <begin position="19"/>
        <end position="33"/>
    </location>
</feature>
<keyword evidence="5" id="KW-0805">Transcription regulation</keyword>
<keyword evidence="7" id="KW-0539">Nucleus</keyword>
<comment type="catalytic activity">
    <reaction evidence="9">
        <text>L-methionyl-[protein] + S-adenosyl-L-methionine = S-methyl-L-methionyl-[protein] + S-adenosyl-L-homocysteine</text>
        <dbReference type="Rhea" id="RHEA:60560"/>
        <dbReference type="Rhea" id="RHEA-COMP:12313"/>
        <dbReference type="Rhea" id="RHEA-COMP:15592"/>
        <dbReference type="ChEBI" id="CHEBI:16044"/>
        <dbReference type="ChEBI" id="CHEBI:57856"/>
        <dbReference type="ChEBI" id="CHEBI:59789"/>
        <dbReference type="ChEBI" id="CHEBI:142742"/>
    </reaction>
    <physiologicalReaction direction="left-to-right" evidence="9">
        <dbReference type="Rhea" id="RHEA:60561"/>
    </physiologicalReaction>
</comment>
<dbReference type="InterPro" id="IPR029063">
    <property type="entry name" value="SAM-dependent_MTases_sf"/>
</dbReference>
<dbReference type="Pfam" id="PF13489">
    <property type="entry name" value="Methyltransf_23"/>
    <property type="match status" value="1"/>
</dbReference>
<dbReference type="AlphaFoldDB" id="A0A5J6KBR8"/>
<evidence type="ECO:0000313" key="11">
    <source>
        <dbReference type="EMBL" id="QEV82419.1"/>
    </source>
</evidence>
<keyword evidence="3 11" id="KW-0808">Transferase</keyword>
<dbReference type="GO" id="GO:0008168">
    <property type="term" value="F:methyltransferase activity"/>
    <property type="evidence" value="ECO:0007669"/>
    <property type="project" value="UniProtKB-KW"/>
</dbReference>
<evidence type="ECO:0000256" key="1">
    <source>
        <dbReference type="ARBA" id="ARBA00004123"/>
    </source>
</evidence>
<dbReference type="CDD" id="cd02440">
    <property type="entry name" value="AdoMet_MTases"/>
    <property type="match status" value="1"/>
</dbReference>
<dbReference type="GO" id="GO:0032259">
    <property type="term" value="P:methylation"/>
    <property type="evidence" value="ECO:0007669"/>
    <property type="project" value="UniProtKB-KW"/>
</dbReference>
<evidence type="ECO:0000256" key="10">
    <source>
        <dbReference type="SAM" id="MobiDB-lite"/>
    </source>
</evidence>
<dbReference type="PANTHER" id="PTHR43591">
    <property type="entry name" value="METHYLTRANSFERASE"/>
    <property type="match status" value="1"/>
</dbReference>
<organism evidence="11">
    <name type="scientific">Monosporascus eutypoides</name>
    <dbReference type="NCBI Taxonomy" id="1267397"/>
    <lineage>
        <taxon>Eukaryota</taxon>
        <taxon>Fungi</taxon>
        <taxon>Dikarya</taxon>
        <taxon>Ascomycota</taxon>
        <taxon>Pezizomycotina</taxon>
        <taxon>Sordariomycetes</taxon>
        <taxon>Xylariomycetidae</taxon>
        <taxon>Xylariales</taxon>
        <taxon>Xylariales incertae sedis</taxon>
        <taxon>Monosporascus</taxon>
    </lineage>
</organism>